<dbReference type="Proteomes" id="UP000295793">
    <property type="component" value="Unassembled WGS sequence"/>
</dbReference>
<sequence length="94" mass="10661">MDDGGLPEESTFKWVEEGLIRVSAVLSKSEDSQDWNRESWGAIISSTNVQVYSLLDKSCSVLLDINTFNTALQEWQGFIESKERTKEVKHVVSH</sequence>
<reference evidence="1 2" key="1">
    <citation type="submission" date="2019-03" db="EMBL/GenBank/DDBJ databases">
        <title>Genomic Encyclopedia of Archaeal and Bacterial Type Strains, Phase II (KMG-II): from individual species to whole genera.</title>
        <authorList>
            <person name="Goeker M."/>
        </authorList>
    </citation>
    <scope>NUCLEOTIDE SEQUENCE [LARGE SCALE GENOMIC DNA]</scope>
    <source>
        <strain evidence="1 2">DSM 15388</strain>
    </source>
</reference>
<protein>
    <submittedName>
        <fullName evidence="1">Uncharacterized protein</fullName>
    </submittedName>
</protein>
<keyword evidence="2" id="KW-1185">Reference proteome</keyword>
<evidence type="ECO:0000313" key="1">
    <source>
        <dbReference type="EMBL" id="TCS36728.1"/>
    </source>
</evidence>
<comment type="caution">
    <text evidence="1">The sequence shown here is derived from an EMBL/GenBank/DDBJ whole genome shotgun (WGS) entry which is preliminary data.</text>
</comment>
<proteinExistence type="predicted"/>
<dbReference type="AlphaFoldDB" id="A0A4R3HUJ9"/>
<dbReference type="EMBL" id="SLZR01000022">
    <property type="protein sequence ID" value="TCS36728.1"/>
    <property type="molecule type" value="Genomic_DNA"/>
</dbReference>
<gene>
    <name evidence="1" type="ORF">BCF53_1222</name>
</gene>
<organism evidence="1 2">
    <name type="scientific">Reinekea marinisedimentorum</name>
    <dbReference type="NCBI Taxonomy" id="230495"/>
    <lineage>
        <taxon>Bacteria</taxon>
        <taxon>Pseudomonadati</taxon>
        <taxon>Pseudomonadota</taxon>
        <taxon>Gammaproteobacteria</taxon>
        <taxon>Oceanospirillales</taxon>
        <taxon>Saccharospirillaceae</taxon>
        <taxon>Reinekea</taxon>
    </lineage>
</organism>
<evidence type="ECO:0000313" key="2">
    <source>
        <dbReference type="Proteomes" id="UP000295793"/>
    </source>
</evidence>
<accession>A0A4R3HUJ9</accession>
<name>A0A4R3HUJ9_9GAMM</name>